<reference evidence="1 2" key="1">
    <citation type="journal article" date="2020" name="Cell">
        <title>Large-Scale Comparative Analyses of Tick Genomes Elucidate Their Genetic Diversity and Vector Capacities.</title>
        <authorList>
            <consortium name="Tick Genome and Microbiome Consortium (TIGMIC)"/>
            <person name="Jia N."/>
            <person name="Wang J."/>
            <person name="Shi W."/>
            <person name="Du L."/>
            <person name="Sun Y."/>
            <person name="Zhan W."/>
            <person name="Jiang J.F."/>
            <person name="Wang Q."/>
            <person name="Zhang B."/>
            <person name="Ji P."/>
            <person name="Bell-Sakyi L."/>
            <person name="Cui X.M."/>
            <person name="Yuan T.T."/>
            <person name="Jiang B.G."/>
            <person name="Yang W.F."/>
            <person name="Lam T.T."/>
            <person name="Chang Q.C."/>
            <person name="Ding S.J."/>
            <person name="Wang X.J."/>
            <person name="Zhu J.G."/>
            <person name="Ruan X.D."/>
            <person name="Zhao L."/>
            <person name="Wei J.T."/>
            <person name="Ye R.Z."/>
            <person name="Que T.C."/>
            <person name="Du C.H."/>
            <person name="Zhou Y.H."/>
            <person name="Cheng J.X."/>
            <person name="Dai P.F."/>
            <person name="Guo W.B."/>
            <person name="Han X.H."/>
            <person name="Huang E.J."/>
            <person name="Li L.F."/>
            <person name="Wei W."/>
            <person name="Gao Y.C."/>
            <person name="Liu J.Z."/>
            <person name="Shao H.Z."/>
            <person name="Wang X."/>
            <person name="Wang C.C."/>
            <person name="Yang T.C."/>
            <person name="Huo Q.B."/>
            <person name="Li W."/>
            <person name="Chen H.Y."/>
            <person name="Chen S.E."/>
            <person name="Zhou L.G."/>
            <person name="Ni X.B."/>
            <person name="Tian J.H."/>
            <person name="Sheng Y."/>
            <person name="Liu T."/>
            <person name="Pan Y.S."/>
            <person name="Xia L.Y."/>
            <person name="Li J."/>
            <person name="Zhao F."/>
            <person name="Cao W.C."/>
        </authorList>
    </citation>
    <scope>NUCLEOTIDE SEQUENCE [LARGE SCALE GENOMIC DNA]</scope>
    <source>
        <strain evidence="1">Iper-2018</strain>
    </source>
</reference>
<dbReference type="EMBL" id="JABSTQ010007006">
    <property type="protein sequence ID" value="KAG0436353.1"/>
    <property type="molecule type" value="Genomic_DNA"/>
</dbReference>
<proteinExistence type="predicted"/>
<accession>A0AC60QM35</accession>
<evidence type="ECO:0000313" key="1">
    <source>
        <dbReference type="EMBL" id="KAG0436353.1"/>
    </source>
</evidence>
<sequence>MLDFGRTLGFGDALRCREAREIRRLLARSSVLRHWRQPVVSSNPSEEVFLCPAGHTEVRSRAAEVIDASPHYEVTRGGDSSSAVSWEGRWPQRPCVTSGRVTSVCCVRLGFGQRCSRGAIRAEVGGPDRRETTPSPRRFVRSVATRMLRATVGGLLARGDVPARCVQVESGTMSSRKKVLLKVIILGESGVGKTSLMNQYVNKKFSNQYKATIGADFLTKEVMVEDRLVTMQIWDTAGQERFQSLGVAFYRGADCCVLVFDVTVPASFKALESWRDEFLIQASPRDPENFPFVVIGNKVDLDNRGVSTKRAQGWCQSKNGIPYFETSAKEALNVEQAFQTVAKNALAQETEVELYNEFPDQIKLTGEQKPRSQGCC</sequence>
<name>A0AC60QM35_IXOPE</name>
<dbReference type="Proteomes" id="UP000805193">
    <property type="component" value="Unassembled WGS sequence"/>
</dbReference>
<protein>
    <submittedName>
        <fullName evidence="1">Uncharacterized protein</fullName>
    </submittedName>
</protein>
<evidence type="ECO:0000313" key="2">
    <source>
        <dbReference type="Proteomes" id="UP000805193"/>
    </source>
</evidence>
<organism evidence="1 2">
    <name type="scientific">Ixodes persulcatus</name>
    <name type="common">Taiga tick</name>
    <dbReference type="NCBI Taxonomy" id="34615"/>
    <lineage>
        <taxon>Eukaryota</taxon>
        <taxon>Metazoa</taxon>
        <taxon>Ecdysozoa</taxon>
        <taxon>Arthropoda</taxon>
        <taxon>Chelicerata</taxon>
        <taxon>Arachnida</taxon>
        <taxon>Acari</taxon>
        <taxon>Parasitiformes</taxon>
        <taxon>Ixodida</taxon>
        <taxon>Ixodoidea</taxon>
        <taxon>Ixodidae</taxon>
        <taxon>Ixodinae</taxon>
        <taxon>Ixodes</taxon>
    </lineage>
</organism>
<gene>
    <name evidence="1" type="ORF">HPB47_017997</name>
</gene>
<comment type="caution">
    <text evidence="1">The sequence shown here is derived from an EMBL/GenBank/DDBJ whole genome shotgun (WGS) entry which is preliminary data.</text>
</comment>
<keyword evidence="2" id="KW-1185">Reference proteome</keyword>